<accession>A0AAN8E0P8</accession>
<sequence>MLCFEQKIADLEDRNRRCNSRVYGLCEDAEGDAPVQFLERMISTWFPALKQLKPEIERAHRISRGGPPTEGERPRAFIFCCLRFSTRQAFLREARKHPPSMGNRALLFAADFSDYTAKCRRAFSRALDAFLMYPATLKIRMGYSTHLFASAVDAERFLEKRPSPGRLVDVPVELGEEQAAPMTISPDHSDPHVGNE</sequence>
<dbReference type="EMBL" id="JAURVH010001515">
    <property type="protein sequence ID" value="KAK5931780.1"/>
    <property type="molecule type" value="Genomic_DNA"/>
</dbReference>
<dbReference type="AlphaFoldDB" id="A0AAN8E0P8"/>
<organism evidence="1 2">
    <name type="scientific">Champsocephalus gunnari</name>
    <name type="common">Mackerel icefish</name>
    <dbReference type="NCBI Taxonomy" id="52237"/>
    <lineage>
        <taxon>Eukaryota</taxon>
        <taxon>Metazoa</taxon>
        <taxon>Chordata</taxon>
        <taxon>Craniata</taxon>
        <taxon>Vertebrata</taxon>
        <taxon>Euteleostomi</taxon>
        <taxon>Actinopterygii</taxon>
        <taxon>Neopterygii</taxon>
        <taxon>Teleostei</taxon>
        <taxon>Neoteleostei</taxon>
        <taxon>Acanthomorphata</taxon>
        <taxon>Eupercaria</taxon>
        <taxon>Perciformes</taxon>
        <taxon>Notothenioidei</taxon>
        <taxon>Channichthyidae</taxon>
        <taxon>Champsocephalus</taxon>
    </lineage>
</organism>
<keyword evidence="2" id="KW-1185">Reference proteome</keyword>
<comment type="caution">
    <text evidence="1">The sequence shown here is derived from an EMBL/GenBank/DDBJ whole genome shotgun (WGS) entry which is preliminary data.</text>
</comment>
<dbReference type="InterPro" id="IPR004244">
    <property type="entry name" value="Transposase_22"/>
</dbReference>
<proteinExistence type="predicted"/>
<dbReference type="Gene3D" id="3.30.70.1820">
    <property type="entry name" value="L1 transposable element, RRM domain"/>
    <property type="match status" value="1"/>
</dbReference>
<name>A0AAN8E0P8_CHAGU</name>
<dbReference type="PANTHER" id="PTHR11505">
    <property type="entry name" value="L1 TRANSPOSABLE ELEMENT-RELATED"/>
    <property type="match status" value="1"/>
</dbReference>
<evidence type="ECO:0000313" key="1">
    <source>
        <dbReference type="EMBL" id="KAK5931780.1"/>
    </source>
</evidence>
<evidence type="ECO:0000313" key="2">
    <source>
        <dbReference type="Proteomes" id="UP001331515"/>
    </source>
</evidence>
<dbReference type="Proteomes" id="UP001331515">
    <property type="component" value="Unassembled WGS sequence"/>
</dbReference>
<reference evidence="1 2" key="1">
    <citation type="journal article" date="2023" name="Mol. Biol. Evol.">
        <title>Genomics of Secondarily Temperate Adaptation in the Only Non-Antarctic Icefish.</title>
        <authorList>
            <person name="Rivera-Colon A.G."/>
            <person name="Rayamajhi N."/>
            <person name="Minhas B.F."/>
            <person name="Madrigal G."/>
            <person name="Bilyk K.T."/>
            <person name="Yoon V."/>
            <person name="Hune M."/>
            <person name="Gregory S."/>
            <person name="Cheng C.H.C."/>
            <person name="Catchen J.M."/>
        </authorList>
    </citation>
    <scope>NUCLEOTIDE SEQUENCE [LARGE SCALE GENOMIC DNA]</scope>
    <source>
        <tissue evidence="1">White muscle</tissue>
    </source>
</reference>
<protein>
    <submittedName>
        <fullName evidence="1">Uncharacterized protein</fullName>
    </submittedName>
</protein>
<gene>
    <name evidence="1" type="ORF">CgunFtcFv8_003548</name>
</gene>